<dbReference type="SUPFAM" id="SSF51735">
    <property type="entry name" value="NAD(P)-binding Rossmann-fold domains"/>
    <property type="match status" value="1"/>
</dbReference>
<comment type="caution">
    <text evidence="4">The sequence shown here is derived from an EMBL/GenBank/DDBJ whole genome shotgun (WGS) entry which is preliminary data.</text>
</comment>
<protein>
    <submittedName>
        <fullName evidence="4">Nucleoside-diphosphate sugar epimerase</fullName>
    </submittedName>
</protein>
<reference evidence="4 5" key="1">
    <citation type="submission" date="2018-02" db="EMBL/GenBank/DDBJ databases">
        <authorList>
            <person name="Machado R.A."/>
        </authorList>
    </citation>
    <scope>NUCLEOTIDE SEQUENCE [LARGE SCALE GENOMIC DNA]</scope>
    <source>
        <strain evidence="4 5">DSM 23271</strain>
    </source>
</reference>
<evidence type="ECO:0000313" key="5">
    <source>
        <dbReference type="Proteomes" id="UP000547931"/>
    </source>
</evidence>
<evidence type="ECO:0000313" key="4">
    <source>
        <dbReference type="EMBL" id="NHB96443.1"/>
    </source>
</evidence>
<accession>A0A7X5QLB2</accession>
<dbReference type="CDD" id="cd05232">
    <property type="entry name" value="UDP_G4E_4_SDR_e"/>
    <property type="match status" value="1"/>
</dbReference>
<dbReference type="Gene3D" id="3.40.50.720">
    <property type="entry name" value="NAD(P)-binding Rossmann-like Domain"/>
    <property type="match status" value="1"/>
</dbReference>
<evidence type="ECO:0000256" key="2">
    <source>
        <dbReference type="ARBA" id="ARBA00007637"/>
    </source>
</evidence>
<dbReference type="PANTHER" id="PTHR43000">
    <property type="entry name" value="DTDP-D-GLUCOSE 4,6-DEHYDRATASE-RELATED"/>
    <property type="match status" value="1"/>
</dbReference>
<dbReference type="AlphaFoldDB" id="A0A7X5QLB2"/>
<feature type="domain" description="NAD-dependent epimerase/dehydratase" evidence="3">
    <location>
        <begin position="2"/>
        <end position="220"/>
    </location>
</feature>
<dbReference type="Proteomes" id="UP000547931">
    <property type="component" value="Unassembled WGS sequence"/>
</dbReference>
<organism evidence="4 5">
    <name type="scientific">Photorhabdus stackebrandtii</name>
    <dbReference type="NCBI Taxonomy" id="1123042"/>
    <lineage>
        <taxon>Bacteria</taxon>
        <taxon>Pseudomonadati</taxon>
        <taxon>Pseudomonadota</taxon>
        <taxon>Gammaproteobacteria</taxon>
        <taxon>Enterobacterales</taxon>
        <taxon>Morganellaceae</taxon>
        <taxon>Photorhabdus</taxon>
    </lineage>
</organism>
<proteinExistence type="inferred from homology"/>
<dbReference type="InterPro" id="IPR036291">
    <property type="entry name" value="NAD(P)-bd_dom_sf"/>
</dbReference>
<comment type="similarity">
    <text evidence="2">Belongs to the NAD(P)-dependent epimerase/dehydratase family.</text>
</comment>
<gene>
    <name evidence="4" type="ORF">C5470_08400</name>
</gene>
<keyword evidence="5" id="KW-1185">Reference proteome</keyword>
<sequence>MILLTGGTGFVGSSVLDKLSGNLVRTFGRTNPTNQLSDFFSGSIDTRTDYSLALKGVKVIIHSAARVHITNDSSLDPLAAYREINTEGTLNLARQAAQAGVNRFIFISTIGVNGGRTIDNPFRISDPPLPWDFYSQSKYEAEVGLWDIQATTGMEIVIIRPPLVYGPNAPGNFEKLVNAVATEHWLPLGAIHNKRSFVALDNLVDLIITCIDHPNAANQTFLISDDQDISTTEFLKKIADALDKSPRLIPIPMSFIRFAAGIVGKKSVAQRLCDSLQIDISHTKHTLNWVPPVTMEQQLIKTATVQFNK</sequence>
<evidence type="ECO:0000256" key="1">
    <source>
        <dbReference type="ARBA" id="ARBA00005125"/>
    </source>
</evidence>
<name>A0A7X5QLB2_9GAMM</name>
<comment type="pathway">
    <text evidence="1">Bacterial outer membrane biogenesis; LPS O-antigen biosynthesis.</text>
</comment>
<dbReference type="InterPro" id="IPR001509">
    <property type="entry name" value="Epimerase_deHydtase"/>
</dbReference>
<evidence type="ECO:0000259" key="3">
    <source>
        <dbReference type="Pfam" id="PF01370"/>
    </source>
</evidence>
<dbReference type="RefSeq" id="WP_166287633.1">
    <property type="nucleotide sequence ID" value="NZ_CAWPIE010000007.1"/>
</dbReference>
<dbReference type="Pfam" id="PF01370">
    <property type="entry name" value="Epimerase"/>
    <property type="match status" value="1"/>
</dbReference>
<dbReference type="EMBL" id="PUJV01000007">
    <property type="protein sequence ID" value="NHB96443.1"/>
    <property type="molecule type" value="Genomic_DNA"/>
</dbReference>